<dbReference type="Pfam" id="PF07729">
    <property type="entry name" value="FCD"/>
    <property type="match status" value="1"/>
</dbReference>
<dbReference type="AlphaFoldDB" id="A0A1B0ZVE5"/>
<keyword evidence="3" id="KW-0804">Transcription</keyword>
<dbReference type="CDD" id="cd07377">
    <property type="entry name" value="WHTH_GntR"/>
    <property type="match status" value="1"/>
</dbReference>
<dbReference type="InterPro" id="IPR011711">
    <property type="entry name" value="GntR_C"/>
</dbReference>
<protein>
    <submittedName>
        <fullName evidence="5">Transcriptional regulator</fullName>
    </submittedName>
</protein>
<evidence type="ECO:0000313" key="6">
    <source>
        <dbReference type="Proteomes" id="UP000092565"/>
    </source>
</evidence>
<keyword evidence="6" id="KW-1185">Reference proteome</keyword>
<dbReference type="PANTHER" id="PTHR43537:SF41">
    <property type="entry name" value="TRANSCRIPTIONAL REGULATORY PROTEIN"/>
    <property type="match status" value="1"/>
</dbReference>
<dbReference type="Pfam" id="PF00392">
    <property type="entry name" value="GntR"/>
    <property type="match status" value="1"/>
</dbReference>
<evidence type="ECO:0000256" key="1">
    <source>
        <dbReference type="ARBA" id="ARBA00023015"/>
    </source>
</evidence>
<dbReference type="SMART" id="SM00895">
    <property type="entry name" value="FCD"/>
    <property type="match status" value="1"/>
</dbReference>
<dbReference type="PANTHER" id="PTHR43537">
    <property type="entry name" value="TRANSCRIPTIONAL REGULATOR, GNTR FAMILY"/>
    <property type="match status" value="1"/>
</dbReference>
<dbReference type="GO" id="GO:0003700">
    <property type="term" value="F:DNA-binding transcription factor activity"/>
    <property type="evidence" value="ECO:0007669"/>
    <property type="project" value="InterPro"/>
</dbReference>
<proteinExistence type="predicted"/>
<dbReference type="EMBL" id="CP015124">
    <property type="protein sequence ID" value="ANP38132.1"/>
    <property type="molecule type" value="Genomic_DNA"/>
</dbReference>
<keyword evidence="2" id="KW-0238">DNA-binding</keyword>
<dbReference type="PATRIC" id="fig|60890.4.peg.3168"/>
<dbReference type="Gene3D" id="1.10.10.10">
    <property type="entry name" value="Winged helix-like DNA-binding domain superfamily/Winged helix DNA-binding domain"/>
    <property type="match status" value="1"/>
</dbReference>
<dbReference type="InterPro" id="IPR036388">
    <property type="entry name" value="WH-like_DNA-bd_sf"/>
</dbReference>
<dbReference type="SUPFAM" id="SSF46785">
    <property type="entry name" value="Winged helix' DNA-binding domain"/>
    <property type="match status" value="1"/>
</dbReference>
<sequence>MKFQATDISQTASAATVIFDALRKAIIQGDLADGEPLRQEEIAKAFHTSRFPVREALTRLEQQGLVKTQRYKGAVVATLSMQEAGEVFDLRAKLEADVIRQAVPNMTPDTLQSAEACLEKFAASDDPMIWGQLNRKFHGALYSVSGMPYHVQVIENAMDRVDRHLRAQLVMSGGVDRSTEEHRAILTACTAGEAETAARLTFAHIQDAKASLQAQLQSAS</sequence>
<dbReference type="Proteomes" id="UP000092565">
    <property type="component" value="Chromosome"/>
</dbReference>
<evidence type="ECO:0000256" key="3">
    <source>
        <dbReference type="ARBA" id="ARBA00023163"/>
    </source>
</evidence>
<dbReference type="SUPFAM" id="SSF48008">
    <property type="entry name" value="GntR ligand-binding domain-like"/>
    <property type="match status" value="1"/>
</dbReference>
<reference evidence="5 6" key="1">
    <citation type="submission" date="2016-04" db="EMBL/GenBank/DDBJ databases">
        <authorList>
            <person name="Evans L.H."/>
            <person name="Alamgir A."/>
            <person name="Owens N."/>
            <person name="Weber N.D."/>
            <person name="Virtaneva K."/>
            <person name="Barbian K."/>
            <person name="Babar A."/>
            <person name="Rosenke K."/>
        </authorList>
    </citation>
    <scope>NUCLEOTIDE SEQUENCE [LARGE SCALE GENOMIC DNA]</scope>
    <source>
        <strain evidence="5 6">JL2886</strain>
    </source>
</reference>
<evidence type="ECO:0000313" key="5">
    <source>
        <dbReference type="EMBL" id="ANP38132.1"/>
    </source>
</evidence>
<dbReference type="InterPro" id="IPR008920">
    <property type="entry name" value="TF_FadR/GntR_C"/>
</dbReference>
<dbReference type="Gene3D" id="1.20.120.530">
    <property type="entry name" value="GntR ligand-binding domain-like"/>
    <property type="match status" value="1"/>
</dbReference>
<gene>
    <name evidence="5" type="ORF">JL2886_03252</name>
</gene>
<accession>A0A1B0ZVE5</accession>
<name>A0A1B0ZVE5_9RHOB</name>
<evidence type="ECO:0000259" key="4">
    <source>
        <dbReference type="PROSITE" id="PS50949"/>
    </source>
</evidence>
<dbReference type="PROSITE" id="PS50949">
    <property type="entry name" value="HTH_GNTR"/>
    <property type="match status" value="1"/>
</dbReference>
<keyword evidence="1" id="KW-0805">Transcription regulation</keyword>
<dbReference type="InterPro" id="IPR000524">
    <property type="entry name" value="Tscrpt_reg_HTH_GntR"/>
</dbReference>
<dbReference type="GO" id="GO:0003677">
    <property type="term" value="F:DNA binding"/>
    <property type="evidence" value="ECO:0007669"/>
    <property type="project" value="UniProtKB-KW"/>
</dbReference>
<feature type="domain" description="HTH gntR-type" evidence="4">
    <location>
        <begin position="12"/>
        <end position="79"/>
    </location>
</feature>
<dbReference type="InterPro" id="IPR036390">
    <property type="entry name" value="WH_DNA-bd_sf"/>
</dbReference>
<evidence type="ECO:0000256" key="2">
    <source>
        <dbReference type="ARBA" id="ARBA00023125"/>
    </source>
</evidence>
<dbReference type="OrthoDB" id="7834120at2"/>
<organism evidence="5 6">
    <name type="scientific">Phaeobacter gallaeciensis</name>
    <dbReference type="NCBI Taxonomy" id="60890"/>
    <lineage>
        <taxon>Bacteria</taxon>
        <taxon>Pseudomonadati</taxon>
        <taxon>Pseudomonadota</taxon>
        <taxon>Alphaproteobacteria</taxon>
        <taxon>Rhodobacterales</taxon>
        <taxon>Roseobacteraceae</taxon>
        <taxon>Phaeobacter</taxon>
    </lineage>
</organism>
<dbReference type="RefSeq" id="WP_065272834.1">
    <property type="nucleotide sequence ID" value="NZ_CP015124.1"/>
</dbReference>
<dbReference type="SMART" id="SM00345">
    <property type="entry name" value="HTH_GNTR"/>
    <property type="match status" value="1"/>
</dbReference>